<name>A0AAQ4D5D4_AMBAM</name>
<proteinExistence type="predicted"/>
<feature type="compositionally biased region" description="Low complexity" evidence="1">
    <location>
        <begin position="70"/>
        <end position="83"/>
    </location>
</feature>
<accession>A0AAQ4D5D4</accession>
<feature type="compositionally biased region" description="Low complexity" evidence="1">
    <location>
        <begin position="24"/>
        <end position="43"/>
    </location>
</feature>
<protein>
    <submittedName>
        <fullName evidence="2">Uncharacterized protein</fullName>
    </submittedName>
</protein>
<evidence type="ECO:0000256" key="1">
    <source>
        <dbReference type="SAM" id="MobiDB-lite"/>
    </source>
</evidence>
<feature type="compositionally biased region" description="Low complexity" evidence="1">
    <location>
        <begin position="293"/>
        <end position="307"/>
    </location>
</feature>
<dbReference type="AlphaFoldDB" id="A0AAQ4D5D4"/>
<reference evidence="2 3" key="1">
    <citation type="journal article" date="2023" name="Arcadia Sci">
        <title>De novo assembly of a long-read Amblyomma americanum tick genome.</title>
        <authorList>
            <person name="Chou S."/>
            <person name="Poskanzer K.E."/>
            <person name="Rollins M."/>
            <person name="Thuy-Boun P.S."/>
        </authorList>
    </citation>
    <scope>NUCLEOTIDE SEQUENCE [LARGE SCALE GENOMIC DNA]</scope>
    <source>
        <strain evidence="2">F_SG_1</strain>
        <tissue evidence="2">Salivary glands</tissue>
    </source>
</reference>
<feature type="compositionally biased region" description="Acidic residues" evidence="1">
    <location>
        <begin position="265"/>
        <end position="277"/>
    </location>
</feature>
<feature type="region of interest" description="Disordered" evidence="1">
    <location>
        <begin position="24"/>
        <end position="335"/>
    </location>
</feature>
<comment type="caution">
    <text evidence="2">The sequence shown here is derived from an EMBL/GenBank/DDBJ whole genome shotgun (WGS) entry which is preliminary data.</text>
</comment>
<gene>
    <name evidence="2" type="ORF">V5799_004688</name>
</gene>
<dbReference type="Proteomes" id="UP001321473">
    <property type="component" value="Unassembled WGS sequence"/>
</dbReference>
<feature type="compositionally biased region" description="Polar residues" evidence="1">
    <location>
        <begin position="235"/>
        <end position="262"/>
    </location>
</feature>
<evidence type="ECO:0000313" key="2">
    <source>
        <dbReference type="EMBL" id="KAK8757674.1"/>
    </source>
</evidence>
<feature type="compositionally biased region" description="Acidic residues" evidence="1">
    <location>
        <begin position="105"/>
        <end position="129"/>
    </location>
</feature>
<dbReference type="EMBL" id="JARKHS020034965">
    <property type="protein sequence ID" value="KAK8757674.1"/>
    <property type="molecule type" value="Genomic_DNA"/>
</dbReference>
<keyword evidence="3" id="KW-1185">Reference proteome</keyword>
<evidence type="ECO:0000313" key="3">
    <source>
        <dbReference type="Proteomes" id="UP001321473"/>
    </source>
</evidence>
<organism evidence="2 3">
    <name type="scientific">Amblyomma americanum</name>
    <name type="common">Lone star tick</name>
    <dbReference type="NCBI Taxonomy" id="6943"/>
    <lineage>
        <taxon>Eukaryota</taxon>
        <taxon>Metazoa</taxon>
        <taxon>Ecdysozoa</taxon>
        <taxon>Arthropoda</taxon>
        <taxon>Chelicerata</taxon>
        <taxon>Arachnida</taxon>
        <taxon>Acari</taxon>
        <taxon>Parasitiformes</taxon>
        <taxon>Ixodida</taxon>
        <taxon>Ixodoidea</taxon>
        <taxon>Ixodidae</taxon>
        <taxon>Amblyomminae</taxon>
        <taxon>Amblyomma</taxon>
    </lineage>
</organism>
<sequence length="335" mass="34994">MEPTSPKCNCQRCEVCLRRRRLQQAAARGEAPAEQAAAGAAEQVEQEPEGEEALNGGALSCCKGSAVPRSTELSYASSSLPSSQVPRTDVSSLDVVSETPPEEVTPPEEEVHQEEEAPEEEPAPEEETDTTSGVVVSRTRRLRPVPSDPTISSGSMPEISPEDEPGPSGMSARQASQESIAERISDSDSSAVTESLEAYLPPPPPPAKSGTGTGKDTPPERSEATSASEGLELSSGAQQELMSAASLSESDMEVDTSQGTQAPDSPEDSSPLEEEIPSTEKYFTAPEEVQPDSSAAAPSSGSLSAEAPGVRLDKSESQSEDSASFEVPSPEPVSH</sequence>